<protein>
    <submittedName>
        <fullName evidence="1">Uncharacterized protein</fullName>
    </submittedName>
</protein>
<name>A0AAE0ZCD6_9GAST</name>
<comment type="caution">
    <text evidence="1">The sequence shown here is derived from an EMBL/GenBank/DDBJ whole genome shotgun (WGS) entry which is preliminary data.</text>
</comment>
<dbReference type="Proteomes" id="UP001283361">
    <property type="component" value="Unassembled WGS sequence"/>
</dbReference>
<accession>A0AAE0ZCD6</accession>
<organism evidence="1 2">
    <name type="scientific">Elysia crispata</name>
    <name type="common">lettuce slug</name>
    <dbReference type="NCBI Taxonomy" id="231223"/>
    <lineage>
        <taxon>Eukaryota</taxon>
        <taxon>Metazoa</taxon>
        <taxon>Spiralia</taxon>
        <taxon>Lophotrochozoa</taxon>
        <taxon>Mollusca</taxon>
        <taxon>Gastropoda</taxon>
        <taxon>Heterobranchia</taxon>
        <taxon>Euthyneura</taxon>
        <taxon>Panpulmonata</taxon>
        <taxon>Sacoglossa</taxon>
        <taxon>Placobranchoidea</taxon>
        <taxon>Plakobranchidae</taxon>
        <taxon>Elysia</taxon>
    </lineage>
</organism>
<evidence type="ECO:0000313" key="1">
    <source>
        <dbReference type="EMBL" id="KAK3766700.1"/>
    </source>
</evidence>
<proteinExistence type="predicted"/>
<reference evidence="1" key="1">
    <citation type="journal article" date="2023" name="G3 (Bethesda)">
        <title>A reference genome for the long-term kleptoplast-retaining sea slug Elysia crispata morphotype clarki.</title>
        <authorList>
            <person name="Eastman K.E."/>
            <person name="Pendleton A.L."/>
            <person name="Shaikh M.A."/>
            <person name="Suttiyut T."/>
            <person name="Ogas R."/>
            <person name="Tomko P."/>
            <person name="Gavelis G."/>
            <person name="Widhalm J.R."/>
            <person name="Wisecaver J.H."/>
        </authorList>
    </citation>
    <scope>NUCLEOTIDE SEQUENCE</scope>
    <source>
        <strain evidence="1">ECLA1</strain>
    </source>
</reference>
<evidence type="ECO:0000313" key="2">
    <source>
        <dbReference type="Proteomes" id="UP001283361"/>
    </source>
</evidence>
<dbReference type="EMBL" id="JAWDGP010004206">
    <property type="protein sequence ID" value="KAK3766700.1"/>
    <property type="molecule type" value="Genomic_DNA"/>
</dbReference>
<sequence>MFWKTTEFDFEPTEQYEGKTVQVQCSVKKHFYGWVTNRDFKRLVSLHFDLSGGAAVLGVYDIKEDIKVIPPNNRNVDVTFVAGSSRNITGYNMIVSLHDIRCTDGSKPSYCRLIIENKRGQELSLVDKGTLKVLAIPRDVDIETNNKNLDYF</sequence>
<keyword evidence="2" id="KW-1185">Reference proteome</keyword>
<gene>
    <name evidence="1" type="ORF">RRG08_059013</name>
</gene>
<dbReference type="AlphaFoldDB" id="A0AAE0ZCD6"/>